<feature type="compositionally biased region" description="Polar residues" evidence="1">
    <location>
        <begin position="801"/>
        <end position="813"/>
    </location>
</feature>
<feature type="compositionally biased region" description="Low complexity" evidence="1">
    <location>
        <begin position="759"/>
        <end position="779"/>
    </location>
</feature>
<organism evidence="2 3">
    <name type="scientific">Rhodotorula taiwanensis</name>
    <dbReference type="NCBI Taxonomy" id="741276"/>
    <lineage>
        <taxon>Eukaryota</taxon>
        <taxon>Fungi</taxon>
        <taxon>Dikarya</taxon>
        <taxon>Basidiomycota</taxon>
        <taxon>Pucciniomycotina</taxon>
        <taxon>Microbotryomycetes</taxon>
        <taxon>Sporidiobolales</taxon>
        <taxon>Sporidiobolaceae</taxon>
        <taxon>Rhodotorula</taxon>
    </lineage>
</organism>
<evidence type="ECO:0000256" key="1">
    <source>
        <dbReference type="SAM" id="MobiDB-lite"/>
    </source>
</evidence>
<protein>
    <submittedName>
        <fullName evidence="2">Uncharacterized protein</fullName>
    </submittedName>
</protein>
<sequence length="831" mass="90035">MLVVRVLPPSGNPNNLFPYQGIWGLEPVWVCGKIGCTYDERASGKPPKVKSVQCRLVRVEAIRGKTTRERLAQATIWTPPDGQEACEVGQVEIPFEMPIPDDVVGMSSMTMFPTARVSYQVEASATLANGRNVTAENRTMHVVRFNKMSMDPSSTGPIRWSSETNFDQVVPFEYSIRIPNVLLTPEEYIPVYISMSVPKDATAPVHFKGYELSTKRQVYLVSNGQPSGPIETTSFQYESEILAARTERPSTRSRAAAARRAAALAAEPPPVKMQIETDPPGIPLFDKDSFPMVLQPGESRIGMARLRMRERGFHAWSYGETGQNAVFRIQFFLAFKFFIKKGRSTESVKFKWRPITLCPAEDFPAQPRPLLVQSPSRESLGSYEEFEPTWPDVAPVKRPNGERSAFDATSYLTAGRSYREGKEPEYSYRSRRGAEASEASGAPARSKPRREPPNSLATRKHARGRRLETTPIDEIETTSRPPSPGPSVAPSSMYSSQYAASQVSAQYPSKFIRATQRQQAQSIISGAPSTFGSSSGTSVSNVSMMSYGTGSSSSGQSGVDSRRPRRLYRSASLTALAGMSMSTFATESSSGLSSLDAMPDLRIEEETQAAQIDEMPEADREQETLATVDGVTPRSHLASLAPLDPSVTAPVSPLDPTSSLPALGKLEEPVFRDPFAGILTPHGTLIKSSIPSPPVASSLPPMTKKEIKEAQKRRLELAAALALVQPGHIEKHASFGGVGGGDAPLAPATTSSSPTLAEPLPASAVATPPVAPSLASVSVRRMSMAQQSVRTSSMERRDSDSPSASFTSTRKSSVGTLLASIFSRRSSCKTA</sequence>
<reference evidence="2 3" key="1">
    <citation type="journal article" date="2018" name="Front. Microbiol.">
        <title>Prospects for Fungal Bioremediation of Acidic Radioactive Waste Sites: Characterization and Genome Sequence of Rhodotorula taiwanensis MD1149.</title>
        <authorList>
            <person name="Tkavc R."/>
            <person name="Matrosova V.Y."/>
            <person name="Grichenko O.E."/>
            <person name="Gostincar C."/>
            <person name="Volpe R.P."/>
            <person name="Klimenkova P."/>
            <person name="Gaidamakova E.K."/>
            <person name="Zhou C.E."/>
            <person name="Stewart B.J."/>
            <person name="Lyman M.G."/>
            <person name="Malfatti S.A."/>
            <person name="Rubinfeld B."/>
            <person name="Courtot M."/>
            <person name="Singh J."/>
            <person name="Dalgard C.L."/>
            <person name="Hamilton T."/>
            <person name="Frey K.G."/>
            <person name="Gunde-Cimerman N."/>
            <person name="Dugan L."/>
            <person name="Daly M.J."/>
        </authorList>
    </citation>
    <scope>NUCLEOTIDE SEQUENCE [LARGE SCALE GENOMIC DNA]</scope>
    <source>
        <strain evidence="2 3">MD1149</strain>
    </source>
</reference>
<gene>
    <name evidence="2" type="ORF">BMF94_4957</name>
</gene>
<comment type="caution">
    <text evidence="2">The sequence shown here is derived from an EMBL/GenBank/DDBJ whole genome shotgun (WGS) entry which is preliminary data.</text>
</comment>
<feature type="region of interest" description="Disordered" evidence="1">
    <location>
        <begin position="390"/>
        <end position="409"/>
    </location>
</feature>
<proteinExistence type="predicted"/>
<dbReference type="Proteomes" id="UP000237144">
    <property type="component" value="Unassembled WGS sequence"/>
</dbReference>
<feature type="compositionally biased region" description="Low complexity" evidence="1">
    <location>
        <begin position="436"/>
        <end position="445"/>
    </location>
</feature>
<dbReference type="EMBL" id="PJQD01000062">
    <property type="protein sequence ID" value="POY72023.1"/>
    <property type="molecule type" value="Genomic_DNA"/>
</dbReference>
<dbReference type="OrthoDB" id="2526787at2759"/>
<dbReference type="STRING" id="741276.A0A2S5B5G8"/>
<feature type="region of interest" description="Disordered" evidence="1">
    <location>
        <begin position="422"/>
        <end position="493"/>
    </location>
</feature>
<evidence type="ECO:0000313" key="3">
    <source>
        <dbReference type="Proteomes" id="UP000237144"/>
    </source>
</evidence>
<evidence type="ECO:0000313" key="2">
    <source>
        <dbReference type="EMBL" id="POY72023.1"/>
    </source>
</evidence>
<feature type="compositionally biased region" description="Basic and acidic residues" evidence="1">
    <location>
        <begin position="422"/>
        <end position="435"/>
    </location>
</feature>
<keyword evidence="3" id="KW-1185">Reference proteome</keyword>
<name>A0A2S5B5G8_9BASI</name>
<feature type="region of interest" description="Disordered" evidence="1">
    <location>
        <begin position="734"/>
        <end position="813"/>
    </location>
</feature>
<accession>A0A2S5B5G8</accession>
<dbReference type="AlphaFoldDB" id="A0A2S5B5G8"/>